<keyword evidence="3" id="KW-1185">Reference proteome</keyword>
<dbReference type="KEGG" id="avn:Avin_14180"/>
<dbReference type="EMBL" id="CP001157">
    <property type="protein sequence ID" value="ACO77634.1"/>
    <property type="molecule type" value="Genomic_DNA"/>
</dbReference>
<feature type="region of interest" description="Disordered" evidence="1">
    <location>
        <begin position="1"/>
        <end position="85"/>
    </location>
</feature>
<protein>
    <submittedName>
        <fullName evidence="2">Uncharacterized protein</fullName>
    </submittedName>
</protein>
<proteinExistence type="predicted"/>
<feature type="compositionally biased region" description="Basic and acidic residues" evidence="1">
    <location>
        <begin position="34"/>
        <end position="45"/>
    </location>
</feature>
<gene>
    <name evidence="2" type="ordered locus">Avin_14180</name>
</gene>
<dbReference type="HOGENOM" id="CLU_2204649_0_0_6"/>
<dbReference type="AlphaFoldDB" id="C1DQW1"/>
<dbReference type="EnsemblBacteria" id="ACO77634">
    <property type="protein sequence ID" value="ACO77634"/>
    <property type="gene ID" value="Avin_14180"/>
</dbReference>
<feature type="compositionally biased region" description="Basic and acidic residues" evidence="1">
    <location>
        <begin position="63"/>
        <end position="74"/>
    </location>
</feature>
<accession>C1DQW1</accession>
<reference evidence="2 3" key="1">
    <citation type="journal article" date="2009" name="J. Bacteriol.">
        <title>Genome sequence of Azotobacter vinelandii, an obligate aerobe specialized to support diverse anaerobic metabolic processes.</title>
        <authorList>
            <person name="Setubal J.C."/>
            <person name="dos Santos P."/>
            <person name="Goldman B.S."/>
            <person name="Ertesvag H."/>
            <person name="Espin G."/>
            <person name="Rubio L.M."/>
            <person name="Valla S."/>
            <person name="Almeida N.F."/>
            <person name="Balasubramanian D."/>
            <person name="Cromes L."/>
            <person name="Curatti L."/>
            <person name="Du Z."/>
            <person name="Godsy E."/>
            <person name="Goodner B."/>
            <person name="Hellner-Burris K."/>
            <person name="Hernandez J.A."/>
            <person name="Houmiel K."/>
            <person name="Imperial J."/>
            <person name="Kennedy C."/>
            <person name="Larson T.J."/>
            <person name="Latreille P."/>
            <person name="Ligon L.S."/>
            <person name="Lu J."/>
            <person name="Maerk M."/>
            <person name="Miller N.M."/>
            <person name="Norton S."/>
            <person name="O'Carroll I.P."/>
            <person name="Paulsen I."/>
            <person name="Raulfs E.C."/>
            <person name="Roemer R."/>
            <person name="Rosser J."/>
            <person name="Segura D."/>
            <person name="Slater S."/>
            <person name="Stricklin S.L."/>
            <person name="Studholme D.J."/>
            <person name="Sun J."/>
            <person name="Viana C.J."/>
            <person name="Wallin E."/>
            <person name="Wang B."/>
            <person name="Wheeler C."/>
            <person name="Zhu H."/>
            <person name="Dean D.R."/>
            <person name="Dixon R."/>
            <person name="Wood D."/>
        </authorList>
    </citation>
    <scope>NUCLEOTIDE SEQUENCE [LARGE SCALE GENOMIC DNA]</scope>
    <source>
        <strain evidence="3">DJ / ATCC BAA-1303</strain>
    </source>
</reference>
<evidence type="ECO:0000256" key="1">
    <source>
        <dbReference type="SAM" id="MobiDB-lite"/>
    </source>
</evidence>
<dbReference type="Proteomes" id="UP000002424">
    <property type="component" value="Chromosome"/>
</dbReference>
<organism evidence="2 3">
    <name type="scientific">Azotobacter vinelandii (strain DJ / ATCC BAA-1303)</name>
    <dbReference type="NCBI Taxonomy" id="322710"/>
    <lineage>
        <taxon>Bacteria</taxon>
        <taxon>Pseudomonadati</taxon>
        <taxon>Pseudomonadota</taxon>
        <taxon>Gammaproteobacteria</taxon>
        <taxon>Pseudomonadales</taxon>
        <taxon>Pseudomonadaceae</taxon>
        <taxon>Azotobacter</taxon>
    </lineage>
</organism>
<evidence type="ECO:0000313" key="3">
    <source>
        <dbReference type="Proteomes" id="UP000002424"/>
    </source>
</evidence>
<dbReference type="STRING" id="322710.Avin_14180"/>
<sequence>MRTTGFFPWRFHRKNHLLQDSDRRSPSSGNMPSRKIESRRVDRRYGARQPARSGTGRRRQGRHRPERDRARATEGKGVGARQAPGVRGQLRHDCFLCYRLLSGSPIS</sequence>
<evidence type="ECO:0000313" key="2">
    <source>
        <dbReference type="EMBL" id="ACO77634.1"/>
    </source>
</evidence>
<name>C1DQW1_AZOVD</name>